<dbReference type="AlphaFoldDB" id="A0A644TSA2"/>
<dbReference type="Gene3D" id="1.10.20.140">
    <property type="match status" value="1"/>
</dbReference>
<proteinExistence type="inferred from homology"/>
<dbReference type="Pfam" id="PF01715">
    <property type="entry name" value="IPPT"/>
    <property type="match status" value="1"/>
</dbReference>
<comment type="similarity">
    <text evidence="2">Belongs to the IPP transferase family.</text>
</comment>
<dbReference type="GO" id="GO:0005524">
    <property type="term" value="F:ATP binding"/>
    <property type="evidence" value="ECO:0007669"/>
    <property type="project" value="UniProtKB-KW"/>
</dbReference>
<organism evidence="10">
    <name type="scientific">bioreactor metagenome</name>
    <dbReference type="NCBI Taxonomy" id="1076179"/>
    <lineage>
        <taxon>unclassified sequences</taxon>
        <taxon>metagenomes</taxon>
        <taxon>ecological metagenomes</taxon>
    </lineage>
</organism>
<reference evidence="10" key="1">
    <citation type="submission" date="2019-08" db="EMBL/GenBank/DDBJ databases">
        <authorList>
            <person name="Kucharzyk K."/>
            <person name="Murdoch R.W."/>
            <person name="Higgins S."/>
            <person name="Loffler F."/>
        </authorList>
    </citation>
    <scope>NUCLEOTIDE SEQUENCE</scope>
</reference>
<gene>
    <name evidence="10" type="primary">miaA_7</name>
    <name evidence="10" type="ORF">SDC9_15592</name>
</gene>
<keyword evidence="6" id="KW-0547">Nucleotide-binding</keyword>
<sequence>MPNFLPSCLIVIAGPTAVGKTEVAIAVARHFGCGIVSADSRQFYCELKIGTAAPSAEQLSAVKHHFVGHLSVKEAYDVSRYEKESMELLKKLFRENRFVVLAGGSGLYIKAVCDGLDELPDSDPQIRADLRDKLEREGLASIRALLRQSDPAYYEQVDLANPNRILRALEVSLTTGKPFSSFRKRDLIDRPFSTVKICLDLPRQELHNRINARVDAMMKSGLLEEARHFYPERSLNALNTVGYKELFQYFDGLCSLEDAVEKIKTNTRRYARRQLTWFRKDKEVVWCRPDADEVIRNIIRHLPDYSG</sequence>
<evidence type="ECO:0000256" key="2">
    <source>
        <dbReference type="ARBA" id="ARBA00005842"/>
    </source>
</evidence>
<dbReference type="EMBL" id="VSSQ01000049">
    <property type="protein sequence ID" value="MPL69843.1"/>
    <property type="molecule type" value="Genomic_DNA"/>
</dbReference>
<dbReference type="GO" id="GO:0006400">
    <property type="term" value="P:tRNA modification"/>
    <property type="evidence" value="ECO:0007669"/>
    <property type="project" value="TreeGrafter"/>
</dbReference>
<dbReference type="InterPro" id="IPR018022">
    <property type="entry name" value="IPT"/>
</dbReference>
<keyword evidence="8" id="KW-0460">Magnesium</keyword>
<dbReference type="HAMAP" id="MF_00185">
    <property type="entry name" value="IPP_trans"/>
    <property type="match status" value="1"/>
</dbReference>
<keyword evidence="4 10" id="KW-0808">Transferase</keyword>
<dbReference type="Gene3D" id="3.40.50.300">
    <property type="entry name" value="P-loop containing nucleotide triphosphate hydrolases"/>
    <property type="match status" value="1"/>
</dbReference>
<evidence type="ECO:0000256" key="4">
    <source>
        <dbReference type="ARBA" id="ARBA00022679"/>
    </source>
</evidence>
<evidence type="ECO:0000256" key="8">
    <source>
        <dbReference type="ARBA" id="ARBA00022842"/>
    </source>
</evidence>
<protein>
    <recommendedName>
        <fullName evidence="3">tRNA dimethylallyltransferase</fullName>
        <ecNumber evidence="3">2.5.1.75</ecNumber>
    </recommendedName>
</protein>
<evidence type="ECO:0000256" key="6">
    <source>
        <dbReference type="ARBA" id="ARBA00022741"/>
    </source>
</evidence>
<dbReference type="InterPro" id="IPR027417">
    <property type="entry name" value="P-loop_NTPase"/>
</dbReference>
<comment type="catalytic activity">
    <reaction evidence="9">
        <text>adenosine(37) in tRNA + dimethylallyl diphosphate = N(6)-dimethylallyladenosine(37) in tRNA + diphosphate</text>
        <dbReference type="Rhea" id="RHEA:26482"/>
        <dbReference type="Rhea" id="RHEA-COMP:10162"/>
        <dbReference type="Rhea" id="RHEA-COMP:10375"/>
        <dbReference type="ChEBI" id="CHEBI:33019"/>
        <dbReference type="ChEBI" id="CHEBI:57623"/>
        <dbReference type="ChEBI" id="CHEBI:74411"/>
        <dbReference type="ChEBI" id="CHEBI:74415"/>
        <dbReference type="EC" id="2.5.1.75"/>
    </reaction>
</comment>
<comment type="caution">
    <text evidence="10">The sequence shown here is derived from an EMBL/GenBank/DDBJ whole genome shotgun (WGS) entry which is preliminary data.</text>
</comment>
<comment type="cofactor">
    <cofactor evidence="1">
        <name>Mg(2+)</name>
        <dbReference type="ChEBI" id="CHEBI:18420"/>
    </cofactor>
</comment>
<dbReference type="EC" id="2.5.1.75" evidence="3"/>
<dbReference type="NCBIfam" id="TIGR00174">
    <property type="entry name" value="miaA"/>
    <property type="match status" value="1"/>
</dbReference>
<accession>A0A644TSA2</accession>
<dbReference type="SUPFAM" id="SSF52540">
    <property type="entry name" value="P-loop containing nucleoside triphosphate hydrolases"/>
    <property type="match status" value="2"/>
</dbReference>
<keyword evidence="5" id="KW-0819">tRNA processing</keyword>
<dbReference type="PANTHER" id="PTHR11088">
    <property type="entry name" value="TRNA DIMETHYLALLYLTRANSFERASE"/>
    <property type="match status" value="1"/>
</dbReference>
<evidence type="ECO:0000256" key="5">
    <source>
        <dbReference type="ARBA" id="ARBA00022694"/>
    </source>
</evidence>
<evidence type="ECO:0000256" key="1">
    <source>
        <dbReference type="ARBA" id="ARBA00001946"/>
    </source>
</evidence>
<dbReference type="PANTHER" id="PTHR11088:SF60">
    <property type="entry name" value="TRNA DIMETHYLALLYLTRANSFERASE"/>
    <property type="match status" value="1"/>
</dbReference>
<evidence type="ECO:0000256" key="3">
    <source>
        <dbReference type="ARBA" id="ARBA00012665"/>
    </source>
</evidence>
<name>A0A644TSA2_9ZZZZ</name>
<dbReference type="GO" id="GO:0052381">
    <property type="term" value="F:tRNA dimethylallyltransferase activity"/>
    <property type="evidence" value="ECO:0007669"/>
    <property type="project" value="UniProtKB-EC"/>
</dbReference>
<evidence type="ECO:0000313" key="10">
    <source>
        <dbReference type="EMBL" id="MPL69843.1"/>
    </source>
</evidence>
<evidence type="ECO:0000256" key="9">
    <source>
        <dbReference type="ARBA" id="ARBA00049563"/>
    </source>
</evidence>
<dbReference type="InterPro" id="IPR039657">
    <property type="entry name" value="Dimethylallyltransferase"/>
</dbReference>
<evidence type="ECO:0000256" key="7">
    <source>
        <dbReference type="ARBA" id="ARBA00022840"/>
    </source>
</evidence>
<keyword evidence="7" id="KW-0067">ATP-binding</keyword>